<dbReference type="InterPro" id="IPR013766">
    <property type="entry name" value="Thioredoxin_domain"/>
</dbReference>
<dbReference type="Gene3D" id="3.40.30.10">
    <property type="entry name" value="Glutaredoxin"/>
    <property type="match status" value="1"/>
</dbReference>
<accession>A0ABS0GY21</accession>
<name>A0ABS0GY21_9ACTN</name>
<feature type="domain" description="Thioredoxin" evidence="1">
    <location>
        <begin position="49"/>
        <end position="175"/>
    </location>
</feature>
<sequence length="175" mass="17675">MMFLTAAVVLVGATCLLNLVLTLGLIRRMRQYGHLLDGLEPAEIGASTRSVGSAVAPFTATAVDGSVVGPGWFTEPTLVGFFSPGCPSCKNLLPGFLAAAATRRALAVVEKGPEPGDEYVGPLAEVATVLDGDESRGAIVAFGVRGFPAVCQVDAQGVISATGAHLVGSPAPVAA</sequence>
<dbReference type="PROSITE" id="PS00194">
    <property type="entry name" value="THIOREDOXIN_1"/>
    <property type="match status" value="1"/>
</dbReference>
<gene>
    <name evidence="2" type="ORF">I0C86_19365</name>
</gene>
<reference evidence="2 3" key="1">
    <citation type="submission" date="2020-11" db="EMBL/GenBank/DDBJ databases">
        <title>A novel isolate from a Black sea contaminated sediment with potential to produce alkanes: Plantactinospora alkalitolerans sp. nov.</title>
        <authorList>
            <person name="Carro L."/>
            <person name="Veyisoglu A."/>
            <person name="Guven K."/>
            <person name="Schumann P."/>
            <person name="Klenk H.-P."/>
            <person name="Sahin N."/>
        </authorList>
    </citation>
    <scope>NUCLEOTIDE SEQUENCE [LARGE SCALE GENOMIC DNA]</scope>
    <source>
        <strain evidence="2 3">S1510</strain>
    </source>
</reference>
<dbReference type="InterPro" id="IPR036249">
    <property type="entry name" value="Thioredoxin-like_sf"/>
</dbReference>
<organism evidence="2 3">
    <name type="scientific">Plantactinospora alkalitolerans</name>
    <dbReference type="NCBI Taxonomy" id="2789879"/>
    <lineage>
        <taxon>Bacteria</taxon>
        <taxon>Bacillati</taxon>
        <taxon>Actinomycetota</taxon>
        <taxon>Actinomycetes</taxon>
        <taxon>Micromonosporales</taxon>
        <taxon>Micromonosporaceae</taxon>
        <taxon>Plantactinospora</taxon>
    </lineage>
</organism>
<proteinExistence type="predicted"/>
<comment type="caution">
    <text evidence="2">The sequence shown here is derived from an EMBL/GenBank/DDBJ whole genome shotgun (WGS) entry which is preliminary data.</text>
</comment>
<dbReference type="Proteomes" id="UP000638560">
    <property type="component" value="Unassembled WGS sequence"/>
</dbReference>
<dbReference type="PROSITE" id="PS51352">
    <property type="entry name" value="THIOREDOXIN_2"/>
    <property type="match status" value="1"/>
</dbReference>
<keyword evidence="3" id="KW-1185">Reference proteome</keyword>
<evidence type="ECO:0000313" key="3">
    <source>
        <dbReference type="Proteomes" id="UP000638560"/>
    </source>
</evidence>
<dbReference type="SUPFAM" id="SSF52833">
    <property type="entry name" value="Thioredoxin-like"/>
    <property type="match status" value="1"/>
</dbReference>
<evidence type="ECO:0000259" key="1">
    <source>
        <dbReference type="PROSITE" id="PS51352"/>
    </source>
</evidence>
<protein>
    <recommendedName>
        <fullName evidence="1">Thioredoxin domain-containing protein</fullName>
    </recommendedName>
</protein>
<dbReference type="EMBL" id="JADPUN010000179">
    <property type="protein sequence ID" value="MBF9131102.1"/>
    <property type="molecule type" value="Genomic_DNA"/>
</dbReference>
<dbReference type="InterPro" id="IPR017937">
    <property type="entry name" value="Thioredoxin_CS"/>
</dbReference>
<evidence type="ECO:0000313" key="2">
    <source>
        <dbReference type="EMBL" id="MBF9131102.1"/>
    </source>
</evidence>
<dbReference type="RefSeq" id="WP_196202666.1">
    <property type="nucleotide sequence ID" value="NZ_JADPUN010000179.1"/>
</dbReference>